<dbReference type="SMART" id="SM00490">
    <property type="entry name" value="HELICc"/>
    <property type="match status" value="1"/>
</dbReference>
<feature type="compositionally biased region" description="Basic and acidic residues" evidence="8">
    <location>
        <begin position="1391"/>
        <end position="1418"/>
    </location>
</feature>
<evidence type="ECO:0000256" key="5">
    <source>
        <dbReference type="ARBA" id="ARBA00022806"/>
    </source>
</evidence>
<dbReference type="EMBL" id="CAJFCJ010000019">
    <property type="protein sequence ID" value="CAD5122934.1"/>
    <property type="molecule type" value="Genomic_DNA"/>
</dbReference>
<keyword evidence="12" id="KW-1185">Reference proteome</keyword>
<evidence type="ECO:0000256" key="3">
    <source>
        <dbReference type="ARBA" id="ARBA00022741"/>
    </source>
</evidence>
<feature type="compositionally biased region" description="Basic residues" evidence="8">
    <location>
        <begin position="1543"/>
        <end position="1554"/>
    </location>
</feature>
<dbReference type="GO" id="GO:0045003">
    <property type="term" value="P:double-strand break repair via synthesis-dependent strand annealing"/>
    <property type="evidence" value="ECO:0007669"/>
    <property type="project" value="TreeGrafter"/>
</dbReference>
<feature type="region of interest" description="Disordered" evidence="8">
    <location>
        <begin position="1"/>
        <end position="27"/>
    </location>
</feature>
<dbReference type="Pfam" id="PF16783">
    <property type="entry name" value="FANCM-MHF_bd"/>
    <property type="match status" value="1"/>
</dbReference>
<evidence type="ECO:0000256" key="6">
    <source>
        <dbReference type="ARBA" id="ARBA00022840"/>
    </source>
</evidence>
<dbReference type="InterPro" id="IPR027417">
    <property type="entry name" value="P-loop_NTPase"/>
</dbReference>
<keyword evidence="6" id="KW-0067">ATP-binding</keyword>
<feature type="domain" description="Helicase ATP-binding" evidence="9">
    <location>
        <begin position="119"/>
        <end position="287"/>
    </location>
</feature>
<evidence type="ECO:0000256" key="2">
    <source>
        <dbReference type="ARBA" id="ARBA00009889"/>
    </source>
</evidence>
<dbReference type="Proteomes" id="UP000549394">
    <property type="component" value="Unassembled WGS sequence"/>
</dbReference>
<dbReference type="GO" id="GO:0005524">
    <property type="term" value="F:ATP binding"/>
    <property type="evidence" value="ECO:0007669"/>
    <property type="project" value="UniProtKB-KW"/>
</dbReference>
<feature type="compositionally biased region" description="Basic and acidic residues" evidence="8">
    <location>
        <begin position="1136"/>
        <end position="1146"/>
    </location>
</feature>
<feature type="compositionally biased region" description="Acidic residues" evidence="8">
    <location>
        <begin position="1587"/>
        <end position="1608"/>
    </location>
</feature>
<keyword evidence="5" id="KW-0347">Helicase</keyword>
<dbReference type="Pfam" id="PF00271">
    <property type="entry name" value="Helicase_C"/>
    <property type="match status" value="1"/>
</dbReference>
<dbReference type="CDD" id="cd18801">
    <property type="entry name" value="SF2_C_FANCM_Hef"/>
    <property type="match status" value="1"/>
</dbReference>
<comment type="similarity">
    <text evidence="2">Belongs to the DEAD box helicase family. DEAH subfamily. FANCM sub-subfamily.</text>
</comment>
<dbReference type="SUPFAM" id="SSF52540">
    <property type="entry name" value="P-loop containing nucleoside triphosphate hydrolases"/>
    <property type="match status" value="1"/>
</dbReference>
<feature type="region of interest" description="Disordered" evidence="8">
    <location>
        <begin position="1391"/>
        <end position="1436"/>
    </location>
</feature>
<dbReference type="FunFam" id="3.40.50.300:FF:000861">
    <property type="entry name" value="Fanconi anemia, complementation group M"/>
    <property type="match status" value="1"/>
</dbReference>
<evidence type="ECO:0000313" key="11">
    <source>
        <dbReference type="EMBL" id="CAD5122934.1"/>
    </source>
</evidence>
<dbReference type="PROSITE" id="PS51194">
    <property type="entry name" value="HELICASE_CTER"/>
    <property type="match status" value="1"/>
</dbReference>
<protein>
    <submittedName>
        <fullName evidence="11">DgyrCDS11330</fullName>
    </submittedName>
</protein>
<dbReference type="Gene3D" id="3.40.50.300">
    <property type="entry name" value="P-loop containing nucleotide triphosphate hydrolases"/>
    <property type="match status" value="2"/>
</dbReference>
<dbReference type="GO" id="GO:0005634">
    <property type="term" value="C:nucleus"/>
    <property type="evidence" value="ECO:0007669"/>
    <property type="project" value="UniProtKB-SubCell"/>
</dbReference>
<name>A0A7I8W7R0_9ANNE</name>
<dbReference type="InterPro" id="IPR044749">
    <property type="entry name" value="FANCM_DEXDc"/>
</dbReference>
<reference evidence="11 12" key="1">
    <citation type="submission" date="2020-08" db="EMBL/GenBank/DDBJ databases">
        <authorList>
            <person name="Hejnol A."/>
        </authorList>
    </citation>
    <scope>NUCLEOTIDE SEQUENCE [LARGE SCALE GENOMIC DNA]</scope>
</reference>
<dbReference type="GO" id="GO:0009378">
    <property type="term" value="F:four-way junction helicase activity"/>
    <property type="evidence" value="ECO:0007669"/>
    <property type="project" value="TreeGrafter"/>
</dbReference>
<evidence type="ECO:0000256" key="7">
    <source>
        <dbReference type="ARBA" id="ARBA00023242"/>
    </source>
</evidence>
<feature type="compositionally biased region" description="Basic residues" evidence="8">
    <location>
        <begin position="1353"/>
        <end position="1362"/>
    </location>
</feature>
<dbReference type="GO" id="GO:0043138">
    <property type="term" value="F:3'-5' DNA helicase activity"/>
    <property type="evidence" value="ECO:0007669"/>
    <property type="project" value="InterPro"/>
</dbReference>
<evidence type="ECO:0000256" key="4">
    <source>
        <dbReference type="ARBA" id="ARBA00022801"/>
    </source>
</evidence>
<feature type="region of interest" description="Disordered" evidence="8">
    <location>
        <begin position="664"/>
        <end position="696"/>
    </location>
</feature>
<evidence type="ECO:0000313" key="12">
    <source>
        <dbReference type="Proteomes" id="UP000549394"/>
    </source>
</evidence>
<evidence type="ECO:0000259" key="10">
    <source>
        <dbReference type="PROSITE" id="PS51194"/>
    </source>
</evidence>
<sequence length="1642" mass="188519">MSESKQRTLLQTWQKAPKQNSMVNAPKAKNEDTSVYILDSDDDDAFMAAVADTDDKKLLEMLKNNNEQQERFTTESKVHTTSSNACKSYTNIPDGFDLNSGRLWIYPTNYPVRDYQYNIVQQALFKNTLVALPTGLGKTFIAAVVMYNFYRWYPSGKIIFMAPTKPLVAQQIESCYRIMGIPQQDTAEMTGTMKPKDREFLWHSKRVFFLTPQVMANDLGTGIIPPENVKCIVVDEAHKATGNHAYHQVVDKLKQSEAIFRMLALSATPGSNIKAVQEVVHNLLISHIELRSDESIDIKRYLPKRQIDKIIVPLDEDIRKVKQQYLEILSNVGSRLKKSGAFFNMNAGNLSKFAIIKARESFRKKIPPGLSKQEIGMLEGDFALCTSLCHGLELLELHGLKSLKKFLESTISGDKGYSRTRTELLRSQNFLDILDFLKKKFSNETLPDLQSQAPPLTNSQLALPYDLGHPKLIRLQDVVLQHFNEFPDKDEKGWAKTRVMVFSQYRDSVEEITAMLSRHRPLITVMSFIGQSQGKTNKGITQKEQLKVMEKFRKGGYNTLVSTCVGEEGLDIGDVDLIVCFDASKSPIRLVQRIGRTGRKRAGRIVMLITEGKEEQIYNQSITNKDTIHKALSNSGKKLSLYQNDCRMVPEGLFPECHKMDLSQKDDYRKQPPKKSRKIDRPSSTTSKTELRKKRNKDDKCFLTESELDYWGLNFKLLNYQVILPKTRMISLGEDEFIPPSGQNVNYADPNKYYIWQSYEQEIHKFDHSKETKALVHCMQFLEKIGMTQGDNDAYEANLLPYLQKGDVVDRKSKILLNNNESPAKGKKRKSNSEIDIPIKRKCNWIIDDENEEVQDIENKMKESSFMKRRVSTTLIQAETSKRENLVKNYDNDADYPFMNYNRSNEVMDINQDNSINEISVSYSFSSEKLDCGKVPSLISYGLQYFENLTLEDVTQTVIRFKKSNNDKIPLQLNIFDDNIYKNALCDSIKYVKQPFNIHEKSNDEMKQIFQEISDTDEEIIKTQEKSFKDRIPGDNQSALRNYKDSTPRTEAPVVYDDEIRLETPKSPRKEIEQFNTSTHDLFASDNDDDYFEIENQFIDNMKSDGRILTMNHETDDLIFKPPAPIHSSTPFVKSSEAKKTPKSETPKFYTASQALRKLNFQDTNTSCKSGTEEISSTNELRKENQTLELSLDMDSLFDTDEIIEGSQLTENNDIGDKSDKQLTDKLYNNNIRHRTFKTPSKIENNDKFLTPQRPKIAIVAPITRKFKTSPISEKIPDHIQFNKNDIDNDDDEIGATQMAKNEIFRDLGGYISSQAIKSNMDENEEADESNIGMKRRNKLPISSQESPESAIKRGKMKRSRKLALLSSDESDDNSEGLTWLRCRKNRASEKTKVKYSKEEIKDYEPRKQQRTNGREFIADEADVSGPDSGESSDDGSALELLQESFIDNNDVDLPTATQHAAYLKDMRSPIGMGHQRYKLAYGMNSDMDVFSQIPQPDVTNYEENSFCVADDQEPTYEFSDDGSLENFIEQDKSSSDEDQLLSKRRPKRDRTKQKTALQEKFQTLKRSRKAHEDRKKYRLFSKPIREEEEDNEVDDDNDIIAIDDEDNTNCHRDKMPFENEQPCLELELSLDDFIESDSDVG</sequence>
<feature type="region of interest" description="Disordered" evidence="8">
    <location>
        <begin position="1531"/>
        <end position="1609"/>
    </location>
</feature>
<keyword evidence="3" id="KW-0547">Nucleotide-binding</keyword>
<dbReference type="GO" id="GO:0016787">
    <property type="term" value="F:hydrolase activity"/>
    <property type="evidence" value="ECO:0007669"/>
    <property type="project" value="UniProtKB-KW"/>
</dbReference>
<feature type="compositionally biased region" description="Polar residues" evidence="8">
    <location>
        <begin position="7"/>
        <end position="23"/>
    </location>
</feature>
<comment type="caution">
    <text evidence="11">The sequence shown here is derived from an EMBL/GenBank/DDBJ whole genome shotgun (WGS) entry which is preliminary data.</text>
</comment>
<dbReference type="InterPro" id="IPR001650">
    <property type="entry name" value="Helicase_C-like"/>
</dbReference>
<evidence type="ECO:0000256" key="8">
    <source>
        <dbReference type="SAM" id="MobiDB-lite"/>
    </source>
</evidence>
<keyword evidence="4" id="KW-0378">Hydrolase</keyword>
<keyword evidence="7" id="KW-0539">Nucleus</keyword>
<dbReference type="CDD" id="cd12091">
    <property type="entry name" value="FANCM_ID"/>
    <property type="match status" value="1"/>
</dbReference>
<comment type="subcellular location">
    <subcellularLocation>
        <location evidence="1">Nucleus</location>
    </subcellularLocation>
</comment>
<dbReference type="PANTHER" id="PTHR14025">
    <property type="entry name" value="FANCONI ANEMIA GROUP M FANCM FAMILY MEMBER"/>
    <property type="match status" value="1"/>
</dbReference>
<dbReference type="PROSITE" id="PS51192">
    <property type="entry name" value="HELICASE_ATP_BIND_1"/>
    <property type="match status" value="1"/>
</dbReference>
<dbReference type="Gene3D" id="1.20.1320.20">
    <property type="entry name" value="hef helicase domain"/>
    <property type="match status" value="1"/>
</dbReference>
<dbReference type="Pfam" id="PF04851">
    <property type="entry name" value="ResIII"/>
    <property type="match status" value="1"/>
</dbReference>
<dbReference type="InterPro" id="IPR031879">
    <property type="entry name" value="FANCM-MHF-bd"/>
</dbReference>
<dbReference type="GO" id="GO:0000400">
    <property type="term" value="F:four-way junction DNA binding"/>
    <property type="evidence" value="ECO:0007669"/>
    <property type="project" value="TreeGrafter"/>
</dbReference>
<evidence type="ECO:0000259" key="9">
    <source>
        <dbReference type="PROSITE" id="PS51192"/>
    </source>
</evidence>
<proteinExistence type="inferred from homology"/>
<dbReference type="InterPro" id="IPR039686">
    <property type="entry name" value="FANCM/Mph1-like_ID"/>
</dbReference>
<dbReference type="GO" id="GO:0036297">
    <property type="term" value="P:interstrand cross-link repair"/>
    <property type="evidence" value="ECO:0007669"/>
    <property type="project" value="TreeGrafter"/>
</dbReference>
<dbReference type="SMART" id="SM00487">
    <property type="entry name" value="DEXDc"/>
    <property type="match status" value="1"/>
</dbReference>
<evidence type="ECO:0000256" key="1">
    <source>
        <dbReference type="ARBA" id="ARBA00004123"/>
    </source>
</evidence>
<dbReference type="InterPro" id="IPR014001">
    <property type="entry name" value="Helicase_ATP-bd"/>
</dbReference>
<dbReference type="CDD" id="cd18033">
    <property type="entry name" value="DEXDc_FANCM"/>
    <property type="match status" value="1"/>
</dbReference>
<dbReference type="OrthoDB" id="6513042at2759"/>
<feature type="region of interest" description="Disordered" evidence="8">
    <location>
        <begin position="1123"/>
        <end position="1147"/>
    </location>
</feature>
<gene>
    <name evidence="11" type="ORF">DGYR_LOCUS10675</name>
</gene>
<dbReference type="PANTHER" id="PTHR14025:SF20">
    <property type="entry name" value="FANCONI ANEMIA GROUP M PROTEIN"/>
    <property type="match status" value="1"/>
</dbReference>
<feature type="domain" description="Helicase C-terminal" evidence="10">
    <location>
        <begin position="474"/>
        <end position="647"/>
    </location>
</feature>
<dbReference type="InterPro" id="IPR006935">
    <property type="entry name" value="Helicase/UvrB_N"/>
</dbReference>
<feature type="region of interest" description="Disordered" evidence="8">
    <location>
        <begin position="1319"/>
        <end position="1377"/>
    </location>
</feature>
<accession>A0A7I8W7R0</accession>
<organism evidence="11 12">
    <name type="scientific">Dimorphilus gyrociliatus</name>
    <dbReference type="NCBI Taxonomy" id="2664684"/>
    <lineage>
        <taxon>Eukaryota</taxon>
        <taxon>Metazoa</taxon>
        <taxon>Spiralia</taxon>
        <taxon>Lophotrochozoa</taxon>
        <taxon>Annelida</taxon>
        <taxon>Polychaeta</taxon>
        <taxon>Polychaeta incertae sedis</taxon>
        <taxon>Dinophilidae</taxon>
        <taxon>Dimorphilus</taxon>
    </lineage>
</organism>